<sequence>MSDLQQDNPFQTPAATLQNASTAVTGDPVYRVTAVGIASFFGTPIAGAWIMAQNLRRLGMPERRRQVWFVGTGLLVGLVLLSLIPASFPVAPFNIVAVLTMHEYAKQVTGKALVDHAAQSGAFSSNWRAFGVSLLFLMVIFAIFYGTTFALALAKGSLFFRAVPA</sequence>
<feature type="transmembrane region" description="Helical" evidence="1">
    <location>
        <begin position="67"/>
        <end position="88"/>
    </location>
</feature>
<dbReference type="RefSeq" id="WP_138525007.1">
    <property type="nucleotide sequence ID" value="NZ_JAOCBK010000017.1"/>
</dbReference>
<dbReference type="AlphaFoldDB" id="A0A5R9QXU6"/>
<organism evidence="2 3">
    <name type="scientific">Pseudomonas nicosulfuronedens</name>
    <dbReference type="NCBI Taxonomy" id="2571105"/>
    <lineage>
        <taxon>Bacteria</taxon>
        <taxon>Pseudomonadati</taxon>
        <taxon>Pseudomonadota</taxon>
        <taxon>Gammaproteobacteria</taxon>
        <taxon>Pseudomonadales</taxon>
        <taxon>Pseudomonadaceae</taxon>
        <taxon>Pseudomonas</taxon>
    </lineage>
</organism>
<evidence type="ECO:0000256" key="1">
    <source>
        <dbReference type="SAM" id="Phobius"/>
    </source>
</evidence>
<reference evidence="2 3" key="1">
    <citation type="submission" date="2019-04" db="EMBL/GenBank/DDBJ databases">
        <authorList>
            <person name="Li M."/>
        </authorList>
    </citation>
    <scope>NUCLEOTIDE SEQUENCE [LARGE SCALE GENOMIC DNA]</scope>
    <source>
        <strain evidence="2 3">LAM1902</strain>
    </source>
</reference>
<dbReference type="Proteomes" id="UP000306635">
    <property type="component" value="Unassembled WGS sequence"/>
</dbReference>
<feature type="transmembrane region" description="Helical" evidence="1">
    <location>
        <begin position="130"/>
        <end position="154"/>
    </location>
</feature>
<keyword evidence="3" id="KW-1185">Reference proteome</keyword>
<feature type="transmembrane region" description="Helical" evidence="1">
    <location>
        <begin position="34"/>
        <end position="55"/>
    </location>
</feature>
<dbReference type="EMBL" id="SWDV01000025">
    <property type="protein sequence ID" value="TLX74198.1"/>
    <property type="molecule type" value="Genomic_DNA"/>
</dbReference>
<keyword evidence="1" id="KW-0812">Transmembrane</keyword>
<comment type="caution">
    <text evidence="2">The sequence shown here is derived from an EMBL/GenBank/DDBJ whole genome shotgun (WGS) entry which is preliminary data.</text>
</comment>
<evidence type="ECO:0000313" key="2">
    <source>
        <dbReference type="EMBL" id="TLX74198.1"/>
    </source>
</evidence>
<keyword evidence="1" id="KW-0472">Membrane</keyword>
<name>A0A5R9QXU6_9PSED</name>
<gene>
    <name evidence="2" type="ORF">FAS41_19105</name>
</gene>
<protein>
    <submittedName>
        <fullName evidence="2">Uncharacterized protein</fullName>
    </submittedName>
</protein>
<keyword evidence="1" id="KW-1133">Transmembrane helix</keyword>
<evidence type="ECO:0000313" key="3">
    <source>
        <dbReference type="Proteomes" id="UP000306635"/>
    </source>
</evidence>
<proteinExistence type="predicted"/>
<dbReference type="OrthoDB" id="6992770at2"/>
<accession>A0A5R9QXU6</accession>